<gene>
    <name evidence="1" type="ORF">H4W81_000251</name>
</gene>
<name>A0ABR9K7D5_9ACTN</name>
<sequence>MITGIDTEAAVVVRLDTTIDAPGVHVVEAPHRILWGSPVHGITGIHDWTFREEDGRTRVQTEESWDGEPIRADVEDMRSALEQSLTAWLALLRKTAEGSLQAV</sequence>
<dbReference type="InterPro" id="IPR023393">
    <property type="entry name" value="START-like_dom_sf"/>
</dbReference>
<dbReference type="Proteomes" id="UP000661607">
    <property type="component" value="Unassembled WGS sequence"/>
</dbReference>
<dbReference type="EMBL" id="JADBEF010000001">
    <property type="protein sequence ID" value="MBE1557472.1"/>
    <property type="molecule type" value="Genomic_DNA"/>
</dbReference>
<evidence type="ECO:0000313" key="1">
    <source>
        <dbReference type="EMBL" id="MBE1557472.1"/>
    </source>
</evidence>
<dbReference type="RefSeq" id="WP_192773090.1">
    <property type="nucleotide sequence ID" value="NZ_BAAASY010000019.1"/>
</dbReference>
<dbReference type="Gene3D" id="3.30.530.20">
    <property type="match status" value="1"/>
</dbReference>
<comment type="caution">
    <text evidence="1">The sequence shown here is derived from an EMBL/GenBank/DDBJ whole genome shotgun (WGS) entry which is preliminary data.</text>
</comment>
<proteinExistence type="predicted"/>
<organism evidence="1 2">
    <name type="scientific">Nonomuraea africana</name>
    <dbReference type="NCBI Taxonomy" id="46171"/>
    <lineage>
        <taxon>Bacteria</taxon>
        <taxon>Bacillati</taxon>
        <taxon>Actinomycetota</taxon>
        <taxon>Actinomycetes</taxon>
        <taxon>Streptosporangiales</taxon>
        <taxon>Streptosporangiaceae</taxon>
        <taxon>Nonomuraea</taxon>
    </lineage>
</organism>
<protein>
    <recommendedName>
        <fullName evidence="3">Polyketide cyclase / dehydrase and lipid transport</fullName>
    </recommendedName>
</protein>
<evidence type="ECO:0000313" key="2">
    <source>
        <dbReference type="Proteomes" id="UP000661607"/>
    </source>
</evidence>
<keyword evidence="2" id="KW-1185">Reference proteome</keyword>
<dbReference type="SUPFAM" id="SSF55961">
    <property type="entry name" value="Bet v1-like"/>
    <property type="match status" value="1"/>
</dbReference>
<accession>A0ABR9K7D5</accession>
<evidence type="ECO:0008006" key="3">
    <source>
        <dbReference type="Google" id="ProtNLM"/>
    </source>
</evidence>
<reference evidence="1 2" key="1">
    <citation type="submission" date="2020-10" db="EMBL/GenBank/DDBJ databases">
        <title>Sequencing the genomes of 1000 actinobacteria strains.</title>
        <authorList>
            <person name="Klenk H.-P."/>
        </authorList>
    </citation>
    <scope>NUCLEOTIDE SEQUENCE [LARGE SCALE GENOMIC DNA]</scope>
    <source>
        <strain evidence="1 2">DSM 43748</strain>
    </source>
</reference>